<keyword evidence="2" id="KW-1185">Reference proteome</keyword>
<dbReference type="EMBL" id="LXQD01000295">
    <property type="protein sequence ID" value="RCJ28925.1"/>
    <property type="molecule type" value="Genomic_DNA"/>
</dbReference>
<proteinExistence type="predicted"/>
<dbReference type="InterPro" id="IPR036412">
    <property type="entry name" value="HAD-like_sf"/>
</dbReference>
<comment type="caution">
    <text evidence="1">The sequence shown here is derived from an EMBL/GenBank/DDBJ whole genome shotgun (WGS) entry which is preliminary data.</text>
</comment>
<gene>
    <name evidence="1" type="ORF">A6770_00565</name>
</gene>
<protein>
    <submittedName>
        <fullName evidence="1">Uncharacterized protein</fullName>
    </submittedName>
</protein>
<accession>A0A367QXQ7</accession>
<dbReference type="InterPro" id="IPR023214">
    <property type="entry name" value="HAD_sf"/>
</dbReference>
<dbReference type="AlphaFoldDB" id="A0A367QXQ7"/>
<dbReference type="SUPFAM" id="SSF56784">
    <property type="entry name" value="HAD-like"/>
    <property type="match status" value="1"/>
</dbReference>
<reference evidence="1" key="1">
    <citation type="submission" date="2016-04" db="EMBL/GenBank/DDBJ databases">
        <authorList>
            <person name="Tabuchi Yagui T.R."/>
        </authorList>
    </citation>
    <scope>NUCLEOTIDE SEQUENCE [LARGE SCALE GENOMIC DNA]</scope>
    <source>
        <strain evidence="1">NIES-26</strain>
    </source>
</reference>
<sequence length="104" mass="12057">MQRPYKLHFLETVTLDISKMLWKSKDATAYLRVGNKLIVFGDRNNDIEMFRIADCAIAVANATVELKRYATHVIDSNQNVSHSRLRDRRCQRNCGIKTLRNTCN</sequence>
<dbReference type="Proteomes" id="UP000252107">
    <property type="component" value="Unassembled WGS sequence"/>
</dbReference>
<name>A0A367QXQ7_9NOSO</name>
<evidence type="ECO:0000313" key="2">
    <source>
        <dbReference type="Proteomes" id="UP000252107"/>
    </source>
</evidence>
<evidence type="ECO:0000313" key="1">
    <source>
        <dbReference type="EMBL" id="RCJ28925.1"/>
    </source>
</evidence>
<dbReference type="Pfam" id="PF08282">
    <property type="entry name" value="Hydrolase_3"/>
    <property type="match status" value="1"/>
</dbReference>
<dbReference type="Gene3D" id="3.40.50.1000">
    <property type="entry name" value="HAD superfamily/HAD-like"/>
    <property type="match status" value="1"/>
</dbReference>
<organism evidence="1 2">
    <name type="scientific">Nostoc minutum NIES-26</name>
    <dbReference type="NCBI Taxonomy" id="1844469"/>
    <lineage>
        <taxon>Bacteria</taxon>
        <taxon>Bacillati</taxon>
        <taxon>Cyanobacteriota</taxon>
        <taxon>Cyanophyceae</taxon>
        <taxon>Nostocales</taxon>
        <taxon>Nostocaceae</taxon>
        <taxon>Nostoc</taxon>
    </lineage>
</organism>